<dbReference type="EMBL" id="CP139368">
    <property type="protein sequence ID" value="WPR90690.1"/>
    <property type="molecule type" value="Genomic_DNA"/>
</dbReference>
<sequence length="511" mass="54387">MSALPLDPSARSAPREPSPALRVLDGLVDRLVANQRAMAELEAERAELFAAAADVIPARAEELRDGRRRMAADLPAREVVAELATALRIGERAVQAHLTDASLLVGSFPGTLTALRDGHIDARHVAAILDAGAALGRPDLRARFEDIVLPIAGRETAARLRSHARELAARVDPQAVDRRAAAADARRTVRIYDLDDDLSRLTLDQPATLIHAIYDRLTQQAKALRTGDAAAPADSRSDERMNDLGNEERDDRVVVVTGPGGRGVAGSAVEHGSGDAATADPRTMDQLRADILADMLLTGKPSAHGNGLDAIRAVVQVTVPLAALVPDDAVPGDAVPDDAVPDDAVPEDADPGRTAGVAVLPTFGPIPIGTARTLAGHAPGWERVCLDPTSGLPVAVDRYKPTARQRAYLAARDERCRFPGCRRPAHRCDIDHTRDAALGGATCICNLAHFCRGHHTIKHHTAWTVRQVGGGILEWTSPTGRHYEDRPATTVRFVPGARGSASELDTDPPPF</sequence>
<dbReference type="InterPro" id="IPR003870">
    <property type="entry name" value="DUF222"/>
</dbReference>
<keyword evidence="4" id="KW-1185">Reference proteome</keyword>
<dbReference type="Pfam" id="PF02720">
    <property type="entry name" value="DUF222"/>
    <property type="match status" value="1"/>
</dbReference>
<feature type="region of interest" description="Disordered" evidence="1">
    <location>
        <begin position="225"/>
        <end position="249"/>
    </location>
</feature>
<proteinExistence type="predicted"/>
<feature type="compositionally biased region" description="Basic and acidic residues" evidence="1">
    <location>
        <begin position="235"/>
        <end position="249"/>
    </location>
</feature>
<name>A0ABZ0SQG5_9MICO</name>
<evidence type="ECO:0000256" key="1">
    <source>
        <dbReference type="SAM" id="MobiDB-lite"/>
    </source>
</evidence>
<dbReference type="Proteomes" id="UP001323798">
    <property type="component" value="Chromosome"/>
</dbReference>
<reference evidence="3 4" key="1">
    <citation type="submission" date="2023-11" db="EMBL/GenBank/DDBJ databases">
        <title>Genome sequence of Microbacterium rhizosphaerae KACC 19337.</title>
        <authorList>
            <person name="Choi H."/>
            <person name="Kim S."/>
            <person name="Kim Y."/>
            <person name="Kwon S.-W."/>
            <person name="Heo J."/>
        </authorList>
    </citation>
    <scope>NUCLEOTIDE SEQUENCE [LARGE SCALE GENOMIC DNA]</scope>
    <source>
        <strain evidence="3 4">KACC 19337</strain>
    </source>
</reference>
<accession>A0ABZ0SQG5</accession>
<evidence type="ECO:0000259" key="2">
    <source>
        <dbReference type="Pfam" id="PF02720"/>
    </source>
</evidence>
<evidence type="ECO:0000313" key="3">
    <source>
        <dbReference type="EMBL" id="WPR90690.1"/>
    </source>
</evidence>
<organism evidence="3 4">
    <name type="scientific">Microbacterium rhizosphaerae</name>
    <dbReference type="NCBI Taxonomy" id="1678237"/>
    <lineage>
        <taxon>Bacteria</taxon>
        <taxon>Bacillati</taxon>
        <taxon>Actinomycetota</taxon>
        <taxon>Actinomycetes</taxon>
        <taxon>Micrococcales</taxon>
        <taxon>Microbacteriaceae</taxon>
        <taxon>Microbacterium</taxon>
    </lineage>
</organism>
<feature type="domain" description="DUF222" evidence="2">
    <location>
        <begin position="36"/>
        <end position="413"/>
    </location>
</feature>
<gene>
    <name evidence="3" type="ORF">SM116_05200</name>
</gene>
<protein>
    <submittedName>
        <fullName evidence="3">DUF222 domain-containing protein</fullName>
    </submittedName>
</protein>
<evidence type="ECO:0000313" key="4">
    <source>
        <dbReference type="Proteomes" id="UP001323798"/>
    </source>
</evidence>
<dbReference type="CDD" id="cd00085">
    <property type="entry name" value="HNHc"/>
    <property type="match status" value="1"/>
</dbReference>
<dbReference type="InterPro" id="IPR003615">
    <property type="entry name" value="HNH_nuc"/>
</dbReference>
<dbReference type="RefSeq" id="WP_320943394.1">
    <property type="nucleotide sequence ID" value="NZ_BAABEU010000011.1"/>
</dbReference>